<sequence>MGSSNIINQGFRWVVKNSRTASFWFEDWTGHGILKNFFIGPLQIQDFSVKVWDMIDDFGNWKDEALLFFPKDIVNIIRSTPLQQTIEAEDSLAWKFAANGEFSLSSAYKVTKGVPCEETKKWMWLWNCPTLPRIRYFL</sequence>
<organism evidence="1 2">
    <name type="scientific">Corchorus olitorius</name>
    <dbReference type="NCBI Taxonomy" id="93759"/>
    <lineage>
        <taxon>Eukaryota</taxon>
        <taxon>Viridiplantae</taxon>
        <taxon>Streptophyta</taxon>
        <taxon>Embryophyta</taxon>
        <taxon>Tracheophyta</taxon>
        <taxon>Spermatophyta</taxon>
        <taxon>Magnoliopsida</taxon>
        <taxon>eudicotyledons</taxon>
        <taxon>Gunneridae</taxon>
        <taxon>Pentapetalae</taxon>
        <taxon>rosids</taxon>
        <taxon>malvids</taxon>
        <taxon>Malvales</taxon>
        <taxon>Malvaceae</taxon>
        <taxon>Grewioideae</taxon>
        <taxon>Apeibeae</taxon>
        <taxon>Corchorus</taxon>
    </lineage>
</organism>
<evidence type="ECO:0000313" key="2">
    <source>
        <dbReference type="Proteomes" id="UP000187203"/>
    </source>
</evidence>
<dbReference type="Proteomes" id="UP000187203">
    <property type="component" value="Unassembled WGS sequence"/>
</dbReference>
<dbReference type="EMBL" id="AWUE01024107">
    <property type="protein sequence ID" value="OMO51609.1"/>
    <property type="molecule type" value="Genomic_DNA"/>
</dbReference>
<comment type="caution">
    <text evidence="1">The sequence shown here is derived from an EMBL/GenBank/DDBJ whole genome shotgun (WGS) entry which is preliminary data.</text>
</comment>
<dbReference type="OrthoDB" id="687207at2759"/>
<evidence type="ECO:0008006" key="3">
    <source>
        <dbReference type="Google" id="ProtNLM"/>
    </source>
</evidence>
<reference evidence="2" key="1">
    <citation type="submission" date="2013-09" db="EMBL/GenBank/DDBJ databases">
        <title>Corchorus olitorius genome sequencing.</title>
        <authorList>
            <person name="Alam M."/>
            <person name="Haque M.S."/>
            <person name="Islam M.S."/>
            <person name="Emdad E.M."/>
            <person name="Islam M.M."/>
            <person name="Ahmed B."/>
            <person name="Halim A."/>
            <person name="Hossen Q.M.M."/>
            <person name="Hossain M.Z."/>
            <person name="Ahmed R."/>
            <person name="Khan M.M."/>
            <person name="Islam R."/>
            <person name="Rashid M.M."/>
            <person name="Khan S.A."/>
            <person name="Rahman M.S."/>
            <person name="Alam M."/>
            <person name="Yahiya A.S."/>
            <person name="Khan M.S."/>
            <person name="Azam M.S."/>
            <person name="Haque T."/>
            <person name="Lashkar M.Z.H."/>
            <person name="Akhand A.I."/>
            <person name="Morshed G."/>
            <person name="Roy S."/>
            <person name="Uddin K.S."/>
            <person name="Rabeya T."/>
            <person name="Hossain A.S."/>
            <person name="Chowdhury A."/>
            <person name="Snigdha A.R."/>
            <person name="Mortoza M.S."/>
            <person name="Matin S.A."/>
            <person name="Hoque S.M.E."/>
            <person name="Islam M.K."/>
            <person name="Roy D.K."/>
            <person name="Haider R."/>
            <person name="Moosa M.M."/>
            <person name="Elias S.M."/>
            <person name="Hasan A.M."/>
            <person name="Jahan S."/>
            <person name="Shafiuddin M."/>
            <person name="Mahmood N."/>
            <person name="Shommy N.S."/>
        </authorList>
    </citation>
    <scope>NUCLEOTIDE SEQUENCE [LARGE SCALE GENOMIC DNA]</scope>
    <source>
        <strain evidence="2">cv. O-4</strain>
    </source>
</reference>
<evidence type="ECO:0000313" key="1">
    <source>
        <dbReference type="EMBL" id="OMO51609.1"/>
    </source>
</evidence>
<keyword evidence="2" id="KW-1185">Reference proteome</keyword>
<accession>A0A1R3G0N4</accession>
<gene>
    <name evidence="1" type="ORF">COLO4_37601</name>
</gene>
<protein>
    <recommendedName>
        <fullName evidence="3">Reverse transcriptase zinc-binding domain-containing protein</fullName>
    </recommendedName>
</protein>
<dbReference type="AlphaFoldDB" id="A0A1R3G0N4"/>
<proteinExistence type="predicted"/>
<name>A0A1R3G0N4_9ROSI</name>